<feature type="transmembrane region" description="Helical" evidence="3">
    <location>
        <begin position="121"/>
        <end position="139"/>
    </location>
</feature>
<dbReference type="AlphaFoldDB" id="A0A0G0CZ31"/>
<feature type="transmembrane region" description="Helical" evidence="3">
    <location>
        <begin position="353"/>
        <end position="374"/>
    </location>
</feature>
<evidence type="ECO:0000256" key="4">
    <source>
        <dbReference type="SAM" id="SignalP"/>
    </source>
</evidence>
<evidence type="ECO:0000256" key="1">
    <source>
        <dbReference type="SAM" id="Coils"/>
    </source>
</evidence>
<sequence length="826" mass="92677">MKRFLSSLALILLACFFLAGYISAQEAPNDSPFNITPPICGCPAEINTIYEKAGGKEQCVSDIDVFKSNPATNHLWIEDQEVTAQGKANDRARQFIFWVMTHNAIDNHPVLFKIWGTVRNLAYFFTILSAALLGLGFIIGQRTNFDTGVKVWPAITKILLALLYISFSATIVITVIQLSEIFMKFFIENLGGRDLFNIYFSGISQEGNYLDFVGCRDLNIRVQEAAKTEMTILKLTNISYYLMGGMLILRKIILWFLLFLSPLLAIVMLFSFIKNVGWIWIGVFFQWVFYGPLLALFLGATATIWKSGIPFVFDFSRAGTAQGYIYPTAIKLTYGGPAQNIGPLNNGNYVDTFVEYIITLIMLWTVTIFPWFLLRIFRDYCCDGINAIKNMLLGAINQQRGPGPTPSPVAPILNTPFSNALQMPRETTTSVRTRIETVEEIKKAKTEEIVKSLNIQASKITDVAHFETNKTTTETVTKNINFLKNPTQASTPIERLKYMNIRSELANRASKSDTVAQHVINSMLFSKQQQFTQRQTIIKSLPKATTITNAISIKVNLPSDKVKLVSSSVIDYGTSDPKIAADIAATTNLSAEKVRAVITQLHEKINEPAPQMLQKISDSAKVEKEKVAQVIAEFSKAVSANTKIAEEVAQKQNIDTADVKKVITAQAPILADSDKNIEQSVSVSPLVSLDEYEQVKKMWRETYEKGEIPLTENVRTREEWVDQDVVLITNTLNKLLSDDESLKNQALDEVGFILPIFLVNNLSGEQLVTYLKAKIEAAKQVSELQQKEKEITEKLKAKTEKVDIARPKKKEAEKTTEMKRELKIDQ</sequence>
<keyword evidence="3" id="KW-1133">Transmembrane helix</keyword>
<keyword evidence="1" id="KW-0175">Coiled coil</keyword>
<keyword evidence="3" id="KW-0812">Transmembrane</keyword>
<reference evidence="5 6" key="1">
    <citation type="journal article" date="2015" name="Nature">
        <title>rRNA introns, odd ribosomes, and small enigmatic genomes across a large radiation of phyla.</title>
        <authorList>
            <person name="Brown C.T."/>
            <person name="Hug L.A."/>
            <person name="Thomas B.C."/>
            <person name="Sharon I."/>
            <person name="Castelle C.J."/>
            <person name="Singh A."/>
            <person name="Wilkins M.J."/>
            <person name="Williams K.H."/>
            <person name="Banfield J.F."/>
        </authorList>
    </citation>
    <scope>NUCLEOTIDE SEQUENCE [LARGE SCALE GENOMIC DNA]</scope>
</reference>
<feature type="transmembrane region" description="Helical" evidence="3">
    <location>
        <begin position="252"/>
        <end position="272"/>
    </location>
</feature>
<keyword evidence="4" id="KW-0732">Signal</keyword>
<feature type="signal peptide" evidence="4">
    <location>
        <begin position="1"/>
        <end position="24"/>
    </location>
</feature>
<dbReference type="Proteomes" id="UP000034536">
    <property type="component" value="Unassembled WGS sequence"/>
</dbReference>
<dbReference type="PROSITE" id="PS51257">
    <property type="entry name" value="PROKAR_LIPOPROTEIN"/>
    <property type="match status" value="1"/>
</dbReference>
<feature type="region of interest" description="Disordered" evidence="2">
    <location>
        <begin position="807"/>
        <end position="826"/>
    </location>
</feature>
<gene>
    <name evidence="5" type="ORF">UR89_C0003G0004</name>
</gene>
<comment type="caution">
    <text evidence="5">The sequence shown here is derived from an EMBL/GenBank/DDBJ whole genome shotgun (WGS) entry which is preliminary data.</text>
</comment>
<feature type="transmembrane region" description="Helical" evidence="3">
    <location>
        <begin position="151"/>
        <end position="176"/>
    </location>
</feature>
<protein>
    <submittedName>
        <fullName evidence="5">Uncharacterized protein</fullName>
    </submittedName>
</protein>
<dbReference type="EMBL" id="LBQX01000003">
    <property type="protein sequence ID" value="KKP87274.1"/>
    <property type="molecule type" value="Genomic_DNA"/>
</dbReference>
<feature type="chain" id="PRO_5002531624" evidence="4">
    <location>
        <begin position="25"/>
        <end position="826"/>
    </location>
</feature>
<proteinExistence type="predicted"/>
<keyword evidence="3" id="KW-0472">Membrane</keyword>
<feature type="transmembrane region" description="Helical" evidence="3">
    <location>
        <begin position="279"/>
        <end position="305"/>
    </location>
</feature>
<evidence type="ECO:0000256" key="2">
    <source>
        <dbReference type="SAM" id="MobiDB-lite"/>
    </source>
</evidence>
<evidence type="ECO:0000256" key="3">
    <source>
        <dbReference type="SAM" id="Phobius"/>
    </source>
</evidence>
<evidence type="ECO:0000313" key="6">
    <source>
        <dbReference type="Proteomes" id="UP000034536"/>
    </source>
</evidence>
<organism evidence="5 6">
    <name type="scientific">Candidatus Roizmanbacteria bacterium GW2011_GWA2_35_8</name>
    <dbReference type="NCBI Taxonomy" id="1618479"/>
    <lineage>
        <taxon>Bacteria</taxon>
        <taxon>Candidatus Roizmaniibacteriota</taxon>
    </lineage>
</organism>
<accession>A0A0G0CZ31</accession>
<name>A0A0G0CZ31_9BACT</name>
<evidence type="ECO:0000313" key="5">
    <source>
        <dbReference type="EMBL" id="KKP87274.1"/>
    </source>
</evidence>
<feature type="coiled-coil region" evidence="1">
    <location>
        <begin position="770"/>
        <end position="801"/>
    </location>
</feature>